<comment type="caution">
    <text evidence="12">The sequence shown here is derived from an EMBL/GenBank/DDBJ whole genome shotgun (WGS) entry which is preliminary data.</text>
</comment>
<dbReference type="InterPro" id="IPR045221">
    <property type="entry name" value="Sphingomyelin_synth-like"/>
</dbReference>
<evidence type="ECO:0000256" key="9">
    <source>
        <dbReference type="SAM" id="MobiDB-lite"/>
    </source>
</evidence>
<dbReference type="GO" id="GO:0047493">
    <property type="term" value="F:ceramide cholinephosphotransferase activity"/>
    <property type="evidence" value="ECO:0007669"/>
    <property type="project" value="TreeGrafter"/>
</dbReference>
<dbReference type="PANTHER" id="PTHR21290">
    <property type="entry name" value="SPHINGOMYELIN SYNTHETASE"/>
    <property type="match status" value="1"/>
</dbReference>
<proteinExistence type="inferred from homology"/>
<dbReference type="GO" id="GO:0005886">
    <property type="term" value="C:plasma membrane"/>
    <property type="evidence" value="ECO:0007669"/>
    <property type="project" value="TreeGrafter"/>
</dbReference>
<dbReference type="GO" id="GO:0045140">
    <property type="term" value="F:inositol phosphoceramide synthase activity"/>
    <property type="evidence" value="ECO:0007669"/>
    <property type="project" value="TreeGrafter"/>
</dbReference>
<dbReference type="GO" id="GO:0005802">
    <property type="term" value="C:trans-Golgi network"/>
    <property type="evidence" value="ECO:0007669"/>
    <property type="project" value="TreeGrafter"/>
</dbReference>
<dbReference type="GO" id="GO:0000139">
    <property type="term" value="C:Golgi membrane"/>
    <property type="evidence" value="ECO:0007669"/>
    <property type="project" value="TreeGrafter"/>
</dbReference>
<evidence type="ECO:0000313" key="12">
    <source>
        <dbReference type="EMBL" id="KAF2601900.1"/>
    </source>
</evidence>
<sequence length="329" mass="36972">MEIGNNKNENGSTLGSRNVACRAVSGEECGQKHFPSGLVGENVVFATIMTRCDRTILPLMFEPVIKFGVRKFKTIPNGKYITTRNVKQLDPSHPVPYRSGLVFERVRPARTTVLKMADQIRTAKHHSMPGSVHNKKKSYKWVLAFLVACQFLRVITFYSTQLPGPNYHCREGSELARLPRPHSVLEVLLLNFPRGVIYGCGDLIFSSHMIFTLVFVLTYQKYGSKRFIKLLGWVIAILQSLLIIASRKHYTVDVVVAWYTVNLVVFFLDKKLPELPNRTTVLLPVSSKDRTKEENHKLLNGNGVDPADRRPRAQVNGNGGHTDNATNGA</sequence>
<feature type="domain" description="Sphingomyelin synthase-like" evidence="11">
    <location>
        <begin position="199"/>
        <end position="267"/>
    </location>
</feature>
<keyword evidence="4 10" id="KW-0812">Transmembrane</keyword>
<dbReference type="Pfam" id="PF14360">
    <property type="entry name" value="PAP2_C"/>
    <property type="match status" value="1"/>
</dbReference>
<evidence type="ECO:0000256" key="4">
    <source>
        <dbReference type="ARBA" id="ARBA00022692"/>
    </source>
</evidence>
<dbReference type="EMBL" id="QGKY02000094">
    <property type="protein sequence ID" value="KAF2601900.1"/>
    <property type="molecule type" value="Genomic_DNA"/>
</dbReference>
<evidence type="ECO:0000256" key="10">
    <source>
        <dbReference type="SAM" id="Phobius"/>
    </source>
</evidence>
<evidence type="ECO:0000256" key="8">
    <source>
        <dbReference type="ARBA" id="ARBA00023136"/>
    </source>
</evidence>
<reference evidence="12" key="1">
    <citation type="submission" date="2019-12" db="EMBL/GenBank/DDBJ databases">
        <title>Genome sequencing and annotation of Brassica cretica.</title>
        <authorList>
            <person name="Studholme D.J."/>
            <person name="Sarris P.F."/>
        </authorList>
    </citation>
    <scope>NUCLEOTIDE SEQUENCE</scope>
    <source>
        <strain evidence="12">PFS-102/07</strain>
        <tissue evidence="12">Leaf</tissue>
    </source>
</reference>
<keyword evidence="3" id="KW-0808">Transferase</keyword>
<dbReference type="GO" id="GO:0046513">
    <property type="term" value="P:ceramide biosynthetic process"/>
    <property type="evidence" value="ECO:0007669"/>
    <property type="project" value="TreeGrafter"/>
</dbReference>
<feature type="compositionally biased region" description="Basic and acidic residues" evidence="9">
    <location>
        <begin position="287"/>
        <end position="297"/>
    </location>
</feature>
<dbReference type="AlphaFoldDB" id="A0A8S9L1M5"/>
<protein>
    <recommendedName>
        <fullName evidence="11">Sphingomyelin synthase-like domain-containing protein</fullName>
    </recommendedName>
</protein>
<comment type="subcellular location">
    <subcellularLocation>
        <location evidence="1">Membrane</location>
        <topology evidence="1">Multi-pass membrane protein</topology>
    </subcellularLocation>
</comment>
<keyword evidence="8 10" id="KW-0472">Membrane</keyword>
<evidence type="ECO:0000256" key="6">
    <source>
        <dbReference type="ARBA" id="ARBA00022989"/>
    </source>
</evidence>
<evidence type="ECO:0000256" key="5">
    <source>
        <dbReference type="ARBA" id="ARBA00022919"/>
    </source>
</evidence>
<name>A0A8S9L1M5_BRACR</name>
<keyword evidence="7" id="KW-0443">Lipid metabolism</keyword>
<feature type="transmembrane region" description="Helical" evidence="10">
    <location>
        <begin position="226"/>
        <end position="244"/>
    </location>
</feature>
<evidence type="ECO:0000256" key="3">
    <source>
        <dbReference type="ARBA" id="ARBA00022679"/>
    </source>
</evidence>
<comment type="similarity">
    <text evidence="2">Belongs to the sphingomyelin synthase family.</text>
</comment>
<dbReference type="GO" id="GO:0033188">
    <property type="term" value="F:sphingomyelin synthase activity"/>
    <property type="evidence" value="ECO:0007669"/>
    <property type="project" value="TreeGrafter"/>
</dbReference>
<accession>A0A8S9L1M5</accession>
<feature type="transmembrane region" description="Helical" evidence="10">
    <location>
        <begin position="250"/>
        <end position="268"/>
    </location>
</feature>
<gene>
    <name evidence="12" type="ORF">F2Q70_00026868</name>
</gene>
<evidence type="ECO:0000256" key="1">
    <source>
        <dbReference type="ARBA" id="ARBA00004141"/>
    </source>
</evidence>
<evidence type="ECO:0000259" key="11">
    <source>
        <dbReference type="Pfam" id="PF14360"/>
    </source>
</evidence>
<keyword evidence="6 10" id="KW-1133">Transmembrane helix</keyword>
<dbReference type="InterPro" id="IPR025749">
    <property type="entry name" value="Sphingomyelin_synth-like_dom"/>
</dbReference>
<dbReference type="GO" id="GO:0005789">
    <property type="term" value="C:endoplasmic reticulum membrane"/>
    <property type="evidence" value="ECO:0007669"/>
    <property type="project" value="TreeGrafter"/>
</dbReference>
<evidence type="ECO:0000256" key="2">
    <source>
        <dbReference type="ARBA" id="ARBA00005441"/>
    </source>
</evidence>
<feature type="transmembrane region" description="Helical" evidence="10">
    <location>
        <begin position="141"/>
        <end position="158"/>
    </location>
</feature>
<evidence type="ECO:0000256" key="7">
    <source>
        <dbReference type="ARBA" id="ARBA00023098"/>
    </source>
</evidence>
<keyword evidence="5" id="KW-0746">Sphingolipid metabolism</keyword>
<organism evidence="12">
    <name type="scientific">Brassica cretica</name>
    <name type="common">Mustard</name>
    <dbReference type="NCBI Taxonomy" id="69181"/>
    <lineage>
        <taxon>Eukaryota</taxon>
        <taxon>Viridiplantae</taxon>
        <taxon>Streptophyta</taxon>
        <taxon>Embryophyta</taxon>
        <taxon>Tracheophyta</taxon>
        <taxon>Spermatophyta</taxon>
        <taxon>Magnoliopsida</taxon>
        <taxon>eudicotyledons</taxon>
        <taxon>Gunneridae</taxon>
        <taxon>Pentapetalae</taxon>
        <taxon>rosids</taxon>
        <taxon>malvids</taxon>
        <taxon>Brassicales</taxon>
        <taxon>Brassicaceae</taxon>
        <taxon>Brassiceae</taxon>
        <taxon>Brassica</taxon>
    </lineage>
</organism>
<dbReference type="PANTHER" id="PTHR21290:SF62">
    <property type="entry name" value="PHOSPHATIDYLINOSITOL:CERAMIDE INOSITOLPHOSPHOTRANSFERASE 1-RELATED"/>
    <property type="match status" value="1"/>
</dbReference>
<feature type="region of interest" description="Disordered" evidence="9">
    <location>
        <begin position="286"/>
        <end position="329"/>
    </location>
</feature>
<feature type="transmembrane region" description="Helical" evidence="10">
    <location>
        <begin position="196"/>
        <end position="219"/>
    </location>
</feature>